<organism evidence="1 2">
    <name type="scientific">Oceanicoccus sagamiensis</name>
    <dbReference type="NCBI Taxonomy" id="716816"/>
    <lineage>
        <taxon>Bacteria</taxon>
        <taxon>Pseudomonadati</taxon>
        <taxon>Pseudomonadota</taxon>
        <taxon>Gammaproteobacteria</taxon>
        <taxon>Cellvibrionales</taxon>
        <taxon>Spongiibacteraceae</taxon>
        <taxon>Oceanicoccus</taxon>
    </lineage>
</organism>
<name>A0A1X9NG86_9GAMM</name>
<dbReference type="STRING" id="716816.BST96_07400"/>
<dbReference type="AlphaFoldDB" id="A0A1X9NG86"/>
<dbReference type="RefSeq" id="WP_085758085.1">
    <property type="nucleotide sequence ID" value="NZ_CP019343.1"/>
</dbReference>
<evidence type="ECO:0000313" key="2">
    <source>
        <dbReference type="Proteomes" id="UP000193450"/>
    </source>
</evidence>
<keyword evidence="2" id="KW-1185">Reference proteome</keyword>
<dbReference type="KEGG" id="osg:BST96_07400"/>
<accession>A0A1X9NG86</accession>
<dbReference type="EMBL" id="CP019343">
    <property type="protein sequence ID" value="ARN73957.1"/>
    <property type="molecule type" value="Genomic_DNA"/>
</dbReference>
<gene>
    <name evidence="1" type="ORF">BST96_07400</name>
</gene>
<proteinExistence type="predicted"/>
<reference evidence="1 2" key="1">
    <citation type="submission" date="2016-11" db="EMBL/GenBank/DDBJ databases">
        <title>Trade-off between light-utilization and light-protection in marine flavobacteria.</title>
        <authorList>
            <person name="Kumagai Y."/>
        </authorList>
    </citation>
    <scope>NUCLEOTIDE SEQUENCE [LARGE SCALE GENOMIC DNA]</scope>
    <source>
        <strain evidence="1 2">NBRC 107125</strain>
    </source>
</reference>
<evidence type="ECO:0000313" key="1">
    <source>
        <dbReference type="EMBL" id="ARN73957.1"/>
    </source>
</evidence>
<dbReference type="Proteomes" id="UP000193450">
    <property type="component" value="Chromosome"/>
</dbReference>
<sequence>MQQFIIALSIITFSTSLKAACFIEEVIDLYDSGYSATQVREECDGRVEESNCSLGKIIGYSQQEMGLASILRQCEIQENYSNQSYRRGQYQLPSATPARVCATPYGSCPMAEPIPLGSSCYCPGSSGPVWGIGR</sequence>
<protein>
    <submittedName>
        <fullName evidence="1">Uncharacterized protein</fullName>
    </submittedName>
</protein>